<evidence type="ECO:0000313" key="5">
    <source>
        <dbReference type="EMBL" id="CAL6066121.1"/>
    </source>
</evidence>
<accession>A0AA86PVQ0</accession>
<reference evidence="3" key="1">
    <citation type="submission" date="2023-06" db="EMBL/GenBank/DDBJ databases">
        <authorList>
            <person name="Kurt Z."/>
        </authorList>
    </citation>
    <scope>NUCLEOTIDE SEQUENCE</scope>
</reference>
<evidence type="ECO:0000313" key="3">
    <source>
        <dbReference type="EMBL" id="CAI9942215.1"/>
    </source>
</evidence>
<evidence type="ECO:0000313" key="7">
    <source>
        <dbReference type="EMBL" id="CAL6066129.1"/>
    </source>
</evidence>
<dbReference type="EMBL" id="CATOUU010000698">
    <property type="protein sequence ID" value="CAI9942215.1"/>
    <property type="molecule type" value="Genomic_DNA"/>
</dbReference>
<dbReference type="EMBL" id="CAXDID020000258">
    <property type="protein sequence ID" value="CAL6066131.1"/>
    <property type="molecule type" value="Genomic_DNA"/>
</dbReference>
<dbReference type="EMBL" id="CATOUU010000698">
    <property type="protein sequence ID" value="CAI9942211.1"/>
    <property type="molecule type" value="Genomic_DNA"/>
</dbReference>
<evidence type="ECO:0000313" key="4">
    <source>
        <dbReference type="EMBL" id="CAI9942216.1"/>
    </source>
</evidence>
<reference evidence="5 9" key="2">
    <citation type="submission" date="2024-07" db="EMBL/GenBank/DDBJ databases">
        <authorList>
            <person name="Akdeniz Z."/>
        </authorList>
    </citation>
    <scope>NUCLEOTIDE SEQUENCE [LARGE SCALE GENOMIC DNA]</scope>
</reference>
<dbReference type="EMBL" id="CATOUU010000698">
    <property type="protein sequence ID" value="CAI9942216.1"/>
    <property type="molecule type" value="Genomic_DNA"/>
</dbReference>
<gene>
    <name evidence="1" type="ORF">HINF_LOCUS29856</name>
    <name evidence="2" type="ORF">HINF_LOCUS29858</name>
    <name evidence="3" type="ORF">HINF_LOCUS29860</name>
    <name evidence="4" type="ORF">HINF_LOCUS29861</name>
    <name evidence="5" type="ORF">HINF_LOCUS52170</name>
    <name evidence="6" type="ORF">HINF_LOCUS52172</name>
    <name evidence="7" type="ORF">HINF_LOCUS52174</name>
    <name evidence="8" type="ORF">HINF_LOCUS52175</name>
</gene>
<protein>
    <submittedName>
        <fullName evidence="5">Hypothetical_protein</fullName>
    </submittedName>
</protein>
<evidence type="ECO:0000313" key="2">
    <source>
        <dbReference type="EMBL" id="CAI9942213.1"/>
    </source>
</evidence>
<evidence type="ECO:0000313" key="9">
    <source>
        <dbReference type="Proteomes" id="UP001642409"/>
    </source>
</evidence>
<evidence type="ECO:0000313" key="8">
    <source>
        <dbReference type="EMBL" id="CAL6066131.1"/>
    </source>
</evidence>
<sequence>MSDRSVFSSRGSSALNLRKQTFDFRCSSSSRCVVQTATTFNLKVDLGCTARGTRRRLALRPRKYCLRSQKDTSARPAQGAFLYQRTWQPASTFMSRGAALQLQIGHIGQRRQLRNDRW</sequence>
<evidence type="ECO:0000313" key="6">
    <source>
        <dbReference type="EMBL" id="CAL6066125.1"/>
    </source>
</evidence>
<keyword evidence="9" id="KW-1185">Reference proteome</keyword>
<organism evidence="3">
    <name type="scientific">Hexamita inflata</name>
    <dbReference type="NCBI Taxonomy" id="28002"/>
    <lineage>
        <taxon>Eukaryota</taxon>
        <taxon>Metamonada</taxon>
        <taxon>Diplomonadida</taxon>
        <taxon>Hexamitidae</taxon>
        <taxon>Hexamitinae</taxon>
        <taxon>Hexamita</taxon>
    </lineage>
</organism>
<dbReference type="Proteomes" id="UP001642409">
    <property type="component" value="Unassembled WGS sequence"/>
</dbReference>
<name>A0AA86PVQ0_9EUKA</name>
<dbReference type="EMBL" id="CAXDID020000258">
    <property type="protein sequence ID" value="CAL6066121.1"/>
    <property type="molecule type" value="Genomic_DNA"/>
</dbReference>
<dbReference type="EMBL" id="CATOUU010000698">
    <property type="protein sequence ID" value="CAI9942213.1"/>
    <property type="molecule type" value="Genomic_DNA"/>
</dbReference>
<dbReference type="EMBL" id="CAXDID020000258">
    <property type="protein sequence ID" value="CAL6066125.1"/>
    <property type="molecule type" value="Genomic_DNA"/>
</dbReference>
<comment type="caution">
    <text evidence="3">The sequence shown here is derived from an EMBL/GenBank/DDBJ whole genome shotgun (WGS) entry which is preliminary data.</text>
</comment>
<evidence type="ECO:0000313" key="1">
    <source>
        <dbReference type="EMBL" id="CAI9942211.1"/>
    </source>
</evidence>
<dbReference type="EMBL" id="CAXDID020000258">
    <property type="protein sequence ID" value="CAL6066129.1"/>
    <property type="molecule type" value="Genomic_DNA"/>
</dbReference>
<proteinExistence type="predicted"/>
<dbReference type="AlphaFoldDB" id="A0AA86PVQ0"/>